<dbReference type="Pfam" id="PF02515">
    <property type="entry name" value="CoA_transf_3"/>
    <property type="match status" value="1"/>
</dbReference>
<protein>
    <recommendedName>
        <fullName evidence="3">CoA transferase</fullName>
    </recommendedName>
</protein>
<dbReference type="GO" id="GO:0003824">
    <property type="term" value="F:catalytic activity"/>
    <property type="evidence" value="ECO:0007669"/>
    <property type="project" value="InterPro"/>
</dbReference>
<name>A0A7W9B5Q7_9SPHN</name>
<dbReference type="AlphaFoldDB" id="A0A7W9B5Q7"/>
<reference evidence="1 2" key="1">
    <citation type="submission" date="2020-08" db="EMBL/GenBank/DDBJ databases">
        <title>Genomic Encyclopedia of Type Strains, Phase IV (KMG-IV): sequencing the most valuable type-strain genomes for metagenomic binning, comparative biology and taxonomic classification.</title>
        <authorList>
            <person name="Goeker M."/>
        </authorList>
    </citation>
    <scope>NUCLEOTIDE SEQUENCE [LARGE SCALE GENOMIC DNA]</scope>
    <source>
        <strain evidence="1 2">DSM 27163</strain>
    </source>
</reference>
<sequence length="321" mass="33791">MTALIEAVAAAGDRLVAASHGRIAFDPRRALSRHDELVLAEPGVCSPNGQSRLIACRDGWIAVSLPREEDRELVPAWTGAGFDEDPWQAVAASAARRTAAEMSESGAGLHLPVARVSEAEPPAPPAWREGGARDGSVIDLSALWAGPYCGGLLAEAGFEVVKIESPGRPDPTPLHTPHLDARLNGRKRRLRIALDSAALRDRIAGARVLITAARPHALARLGLDEERLFARNPSLLWIAITAHGWRGEAAMRVGFGDDCAAAGGLVHHEAGAPRFMGDALADPLTGLTAATLALEALDAGRCGLLDMALAQTAARFAEAIR</sequence>
<comment type="caution">
    <text evidence="1">The sequence shown here is derived from an EMBL/GenBank/DDBJ whole genome shotgun (WGS) entry which is preliminary data.</text>
</comment>
<dbReference type="PANTHER" id="PTHR48228:SF5">
    <property type="entry name" value="ALPHA-METHYLACYL-COA RACEMASE"/>
    <property type="match status" value="1"/>
</dbReference>
<dbReference type="EMBL" id="JACIJH010000005">
    <property type="protein sequence ID" value="MBB5706765.1"/>
    <property type="molecule type" value="Genomic_DNA"/>
</dbReference>
<keyword evidence="2" id="KW-1185">Reference proteome</keyword>
<organism evidence="1 2">
    <name type="scientific">Sphingopyxis panaciterrulae</name>
    <dbReference type="NCBI Taxonomy" id="462372"/>
    <lineage>
        <taxon>Bacteria</taxon>
        <taxon>Pseudomonadati</taxon>
        <taxon>Pseudomonadota</taxon>
        <taxon>Alphaproteobacteria</taxon>
        <taxon>Sphingomonadales</taxon>
        <taxon>Sphingomonadaceae</taxon>
        <taxon>Sphingopyxis</taxon>
    </lineage>
</organism>
<evidence type="ECO:0000313" key="1">
    <source>
        <dbReference type="EMBL" id="MBB5706765.1"/>
    </source>
</evidence>
<proteinExistence type="predicted"/>
<dbReference type="InterPro" id="IPR003673">
    <property type="entry name" value="CoA-Trfase_fam_III"/>
</dbReference>
<evidence type="ECO:0008006" key="3">
    <source>
        <dbReference type="Google" id="ProtNLM"/>
    </source>
</evidence>
<evidence type="ECO:0000313" key="2">
    <source>
        <dbReference type="Proteomes" id="UP000537161"/>
    </source>
</evidence>
<dbReference type="PANTHER" id="PTHR48228">
    <property type="entry name" value="SUCCINYL-COA--D-CITRAMALATE COA-TRANSFERASE"/>
    <property type="match status" value="1"/>
</dbReference>
<dbReference type="SUPFAM" id="SSF89796">
    <property type="entry name" value="CoA-transferase family III (CaiB/BaiF)"/>
    <property type="match status" value="1"/>
</dbReference>
<dbReference type="InterPro" id="IPR050509">
    <property type="entry name" value="CoA-transferase_III"/>
</dbReference>
<dbReference type="RefSeq" id="WP_184097960.1">
    <property type="nucleotide sequence ID" value="NZ_JACIJH010000005.1"/>
</dbReference>
<dbReference type="Proteomes" id="UP000537161">
    <property type="component" value="Unassembled WGS sequence"/>
</dbReference>
<dbReference type="InterPro" id="IPR023606">
    <property type="entry name" value="CoA-Trfase_III_dom_1_sf"/>
</dbReference>
<accession>A0A7W9B5Q7</accession>
<gene>
    <name evidence="1" type="ORF">FHR21_002122</name>
</gene>
<dbReference type="Gene3D" id="3.40.50.10540">
    <property type="entry name" value="Crotonobetainyl-coa:carnitine coa-transferase, domain 1"/>
    <property type="match status" value="1"/>
</dbReference>